<comment type="caution">
    <text evidence="2">The sequence shown here is derived from an EMBL/GenBank/DDBJ whole genome shotgun (WGS) entry which is preliminary data.</text>
</comment>
<sequence length="172" mass="20144">MKRLIILIMPLFLSSHYLVAQRVDTSGMEYKRLHKEVSTNVRITMRLIDSVCEAIFTLVTIPVRDGQTGDSLTFTGKHQPYLQESFQRLVPRLRSIDWRQIFPDIKERDYDILLPYTYGFEAKECFDTLSTRAIKHKLSYELHLRQGSRVPSYVLPAMGITFWGRQWSKTGK</sequence>
<dbReference type="AlphaFoldDB" id="A0A562T3C6"/>
<dbReference type="RefSeq" id="WP_145712304.1">
    <property type="nucleotide sequence ID" value="NZ_BAAAFY010000001.1"/>
</dbReference>
<keyword evidence="1" id="KW-0732">Signal</keyword>
<reference evidence="2 3" key="1">
    <citation type="journal article" date="2013" name="Stand. Genomic Sci.">
        <title>Genomic Encyclopedia of Type Strains, Phase I: The one thousand microbial genomes (KMG-I) project.</title>
        <authorList>
            <person name="Kyrpides N.C."/>
            <person name="Woyke T."/>
            <person name="Eisen J.A."/>
            <person name="Garrity G."/>
            <person name="Lilburn T.G."/>
            <person name="Beck B.J."/>
            <person name="Whitman W.B."/>
            <person name="Hugenholtz P."/>
            <person name="Klenk H.P."/>
        </authorList>
    </citation>
    <scope>NUCLEOTIDE SEQUENCE [LARGE SCALE GENOMIC DNA]</scope>
    <source>
        <strain evidence="2 3">DSM 13484</strain>
    </source>
</reference>
<dbReference type="Proteomes" id="UP000316778">
    <property type="component" value="Unassembled WGS sequence"/>
</dbReference>
<protein>
    <submittedName>
        <fullName evidence="2">Uncharacterized protein</fullName>
    </submittedName>
</protein>
<proteinExistence type="predicted"/>
<keyword evidence="3" id="KW-1185">Reference proteome</keyword>
<feature type="chain" id="PRO_5022199950" evidence="1">
    <location>
        <begin position="21"/>
        <end position="172"/>
    </location>
</feature>
<accession>A0A562T3C6</accession>
<evidence type="ECO:0000256" key="1">
    <source>
        <dbReference type="SAM" id="SignalP"/>
    </source>
</evidence>
<gene>
    <name evidence="2" type="ORF">LX66_1899</name>
</gene>
<dbReference type="OrthoDB" id="685706at2"/>
<feature type="signal peptide" evidence="1">
    <location>
        <begin position="1"/>
        <end position="20"/>
    </location>
</feature>
<organism evidence="2 3">
    <name type="scientific">Chitinophaga japonensis</name>
    <name type="common">Flexibacter japonensis</name>
    <dbReference type="NCBI Taxonomy" id="104662"/>
    <lineage>
        <taxon>Bacteria</taxon>
        <taxon>Pseudomonadati</taxon>
        <taxon>Bacteroidota</taxon>
        <taxon>Chitinophagia</taxon>
        <taxon>Chitinophagales</taxon>
        <taxon>Chitinophagaceae</taxon>
        <taxon>Chitinophaga</taxon>
    </lineage>
</organism>
<name>A0A562T3C6_CHIJA</name>
<evidence type="ECO:0000313" key="3">
    <source>
        <dbReference type="Proteomes" id="UP000316778"/>
    </source>
</evidence>
<dbReference type="EMBL" id="VLLG01000003">
    <property type="protein sequence ID" value="TWI87828.1"/>
    <property type="molecule type" value="Genomic_DNA"/>
</dbReference>
<evidence type="ECO:0000313" key="2">
    <source>
        <dbReference type="EMBL" id="TWI87828.1"/>
    </source>
</evidence>